<keyword evidence="3" id="KW-1185">Reference proteome</keyword>
<reference evidence="2" key="2">
    <citation type="submission" date="2023-05" db="EMBL/GenBank/DDBJ databases">
        <authorList>
            <consortium name="Lawrence Berkeley National Laboratory"/>
            <person name="Steindorff A."/>
            <person name="Hensen N."/>
            <person name="Bonometti L."/>
            <person name="Westerberg I."/>
            <person name="Brannstrom I.O."/>
            <person name="Guillou S."/>
            <person name="Cros-Aarteil S."/>
            <person name="Calhoun S."/>
            <person name="Haridas S."/>
            <person name="Kuo A."/>
            <person name="Mondo S."/>
            <person name="Pangilinan J."/>
            <person name="Riley R."/>
            <person name="Labutti K."/>
            <person name="Andreopoulos B."/>
            <person name="Lipzen A."/>
            <person name="Chen C."/>
            <person name="Yanf M."/>
            <person name="Daum C."/>
            <person name="Ng V."/>
            <person name="Clum A."/>
            <person name="Ohm R."/>
            <person name="Martin F."/>
            <person name="Silar P."/>
            <person name="Natvig D."/>
            <person name="Lalanne C."/>
            <person name="Gautier V."/>
            <person name="Ament-Velasquez S.L."/>
            <person name="Kruys A."/>
            <person name="Hutchinson M.I."/>
            <person name="Powell A.J."/>
            <person name="Barry K."/>
            <person name="Miller A.N."/>
            <person name="Grigoriev I.V."/>
            <person name="Debuchy R."/>
            <person name="Gladieux P."/>
            <person name="Thoren M.H."/>
            <person name="Johannesson H."/>
        </authorList>
    </citation>
    <scope>NUCLEOTIDE SEQUENCE</scope>
    <source>
        <strain evidence="2">CBS 123565</strain>
    </source>
</reference>
<feature type="signal peptide" evidence="1">
    <location>
        <begin position="1"/>
        <end position="20"/>
    </location>
</feature>
<feature type="chain" id="PRO_5042856381" evidence="1">
    <location>
        <begin position="21"/>
        <end position="95"/>
    </location>
</feature>
<organism evidence="2 3">
    <name type="scientific">Trichocladium antarcticum</name>
    <dbReference type="NCBI Taxonomy" id="1450529"/>
    <lineage>
        <taxon>Eukaryota</taxon>
        <taxon>Fungi</taxon>
        <taxon>Dikarya</taxon>
        <taxon>Ascomycota</taxon>
        <taxon>Pezizomycotina</taxon>
        <taxon>Sordariomycetes</taxon>
        <taxon>Sordariomycetidae</taxon>
        <taxon>Sordariales</taxon>
        <taxon>Chaetomiaceae</taxon>
        <taxon>Trichocladium</taxon>
    </lineage>
</organism>
<dbReference type="Proteomes" id="UP001304895">
    <property type="component" value="Unassembled WGS sequence"/>
</dbReference>
<name>A0AAN6ZC78_9PEZI</name>
<evidence type="ECO:0000313" key="3">
    <source>
        <dbReference type="Proteomes" id="UP001304895"/>
    </source>
</evidence>
<reference evidence="2" key="1">
    <citation type="journal article" date="2023" name="Mol. Phylogenet. Evol.">
        <title>Genome-scale phylogeny and comparative genomics of the fungal order Sordariales.</title>
        <authorList>
            <person name="Hensen N."/>
            <person name="Bonometti L."/>
            <person name="Westerberg I."/>
            <person name="Brannstrom I.O."/>
            <person name="Guillou S."/>
            <person name="Cros-Aarteil S."/>
            <person name="Calhoun S."/>
            <person name="Haridas S."/>
            <person name="Kuo A."/>
            <person name="Mondo S."/>
            <person name="Pangilinan J."/>
            <person name="Riley R."/>
            <person name="LaButti K."/>
            <person name="Andreopoulos B."/>
            <person name="Lipzen A."/>
            <person name="Chen C."/>
            <person name="Yan M."/>
            <person name="Daum C."/>
            <person name="Ng V."/>
            <person name="Clum A."/>
            <person name="Steindorff A."/>
            <person name="Ohm R.A."/>
            <person name="Martin F."/>
            <person name="Silar P."/>
            <person name="Natvig D.O."/>
            <person name="Lalanne C."/>
            <person name="Gautier V."/>
            <person name="Ament-Velasquez S.L."/>
            <person name="Kruys A."/>
            <person name="Hutchinson M.I."/>
            <person name="Powell A.J."/>
            <person name="Barry K."/>
            <person name="Miller A.N."/>
            <person name="Grigoriev I.V."/>
            <person name="Debuchy R."/>
            <person name="Gladieux P."/>
            <person name="Hiltunen Thoren M."/>
            <person name="Johannesson H."/>
        </authorList>
    </citation>
    <scope>NUCLEOTIDE SEQUENCE</scope>
    <source>
        <strain evidence="2">CBS 123565</strain>
    </source>
</reference>
<evidence type="ECO:0000256" key="1">
    <source>
        <dbReference type="SAM" id="SignalP"/>
    </source>
</evidence>
<comment type="caution">
    <text evidence="2">The sequence shown here is derived from an EMBL/GenBank/DDBJ whole genome shotgun (WGS) entry which is preliminary data.</text>
</comment>
<keyword evidence="1" id="KW-0732">Signal</keyword>
<accession>A0AAN6ZC78</accession>
<dbReference type="AlphaFoldDB" id="A0AAN6ZC78"/>
<gene>
    <name evidence="2" type="ORF">BT67DRAFT_41108</name>
</gene>
<protein>
    <submittedName>
        <fullName evidence="2">Uncharacterized protein</fullName>
    </submittedName>
</protein>
<sequence>MKPALLLVTLAAATAQVAEGKVIYYWCAKSKCDNAKGVGPTYECGKRAGFGHYDSGRKKWREFGVKPGEPFWEVGGFLDCCHWSGKTACYDISGA</sequence>
<proteinExistence type="predicted"/>
<dbReference type="EMBL" id="MU853411">
    <property type="protein sequence ID" value="KAK4133700.1"/>
    <property type="molecule type" value="Genomic_DNA"/>
</dbReference>
<evidence type="ECO:0000313" key="2">
    <source>
        <dbReference type="EMBL" id="KAK4133700.1"/>
    </source>
</evidence>